<sequence length="101" mass="11197">MQTSASSSPDKILRGVGGIQLNTLGFTENTLIYEGKSAREKLYVIKRQTISLLGGPACIELRMIAKVGKVRRESKVEVKPDFPKEFPQLFSRLGCLEEPSN</sequence>
<gene>
    <name evidence="1" type="ORF">PoB_005595300</name>
</gene>
<dbReference type="EMBL" id="BLXT01006160">
    <property type="protein sequence ID" value="GFO29448.1"/>
    <property type="molecule type" value="Genomic_DNA"/>
</dbReference>
<proteinExistence type="predicted"/>
<keyword evidence="2" id="KW-1185">Reference proteome</keyword>
<organism evidence="1 2">
    <name type="scientific">Plakobranchus ocellatus</name>
    <dbReference type="NCBI Taxonomy" id="259542"/>
    <lineage>
        <taxon>Eukaryota</taxon>
        <taxon>Metazoa</taxon>
        <taxon>Spiralia</taxon>
        <taxon>Lophotrochozoa</taxon>
        <taxon>Mollusca</taxon>
        <taxon>Gastropoda</taxon>
        <taxon>Heterobranchia</taxon>
        <taxon>Euthyneura</taxon>
        <taxon>Panpulmonata</taxon>
        <taxon>Sacoglossa</taxon>
        <taxon>Placobranchoidea</taxon>
        <taxon>Plakobranchidae</taxon>
        <taxon>Plakobranchus</taxon>
    </lineage>
</organism>
<evidence type="ECO:0000313" key="2">
    <source>
        <dbReference type="Proteomes" id="UP000735302"/>
    </source>
</evidence>
<protein>
    <submittedName>
        <fullName evidence="1">Pol polyprotein</fullName>
    </submittedName>
</protein>
<dbReference type="Proteomes" id="UP000735302">
    <property type="component" value="Unassembled WGS sequence"/>
</dbReference>
<evidence type="ECO:0000313" key="1">
    <source>
        <dbReference type="EMBL" id="GFO29448.1"/>
    </source>
</evidence>
<name>A0AAV4CDF7_9GAST</name>
<dbReference type="AlphaFoldDB" id="A0AAV4CDF7"/>
<reference evidence="1 2" key="1">
    <citation type="journal article" date="2021" name="Elife">
        <title>Chloroplast acquisition without the gene transfer in kleptoplastic sea slugs, Plakobranchus ocellatus.</title>
        <authorList>
            <person name="Maeda T."/>
            <person name="Takahashi S."/>
            <person name="Yoshida T."/>
            <person name="Shimamura S."/>
            <person name="Takaki Y."/>
            <person name="Nagai Y."/>
            <person name="Toyoda A."/>
            <person name="Suzuki Y."/>
            <person name="Arimoto A."/>
            <person name="Ishii H."/>
            <person name="Satoh N."/>
            <person name="Nishiyama T."/>
            <person name="Hasebe M."/>
            <person name="Maruyama T."/>
            <person name="Minagawa J."/>
            <person name="Obokata J."/>
            <person name="Shigenobu S."/>
        </authorList>
    </citation>
    <scope>NUCLEOTIDE SEQUENCE [LARGE SCALE GENOMIC DNA]</scope>
</reference>
<accession>A0AAV4CDF7</accession>
<comment type="caution">
    <text evidence="1">The sequence shown here is derived from an EMBL/GenBank/DDBJ whole genome shotgun (WGS) entry which is preliminary data.</text>
</comment>